<organism evidence="1 2">
    <name type="scientific">Flavobacterium granuli</name>
    <dbReference type="NCBI Taxonomy" id="280093"/>
    <lineage>
        <taxon>Bacteria</taxon>
        <taxon>Pseudomonadati</taxon>
        <taxon>Bacteroidota</taxon>
        <taxon>Flavobacteriia</taxon>
        <taxon>Flavobacteriales</taxon>
        <taxon>Flavobacteriaceae</taxon>
        <taxon>Flavobacterium</taxon>
    </lineage>
</organism>
<proteinExistence type="predicted"/>
<dbReference type="Proteomes" id="UP001261871">
    <property type="component" value="Unassembled WGS sequence"/>
</dbReference>
<dbReference type="EMBL" id="JAVDTX010000002">
    <property type="protein sequence ID" value="MDR6844525.1"/>
    <property type="molecule type" value="Genomic_DNA"/>
</dbReference>
<sequence>MNIEYIGRDAIIDTPDVAFTYQVRDTPRDFYKSKSETNSLDWNNQCSYIGDYLVHPFGANDDLPDIIKETVQSNNIAPGILKKKTQLIWGSGPVLYKEKLVKTKDGNKRIRILQEDSDVEEWLESWEYQDYLLKACTDYQHIEGVFSKFELNKGSRIGTPFIAKIVHQYCDRTRLATEKNNKSRKATHAITSEWSFKNVQASTEFKVYPLFDFQNPFANPNSIIYSNMYSFCTEYYTVPDLYGSLEWLKGSTAVPLIFKALRNNSMNLKYHFISPQAFWDKKQKEIEANCVKATTPYSPKMLMEYQRLFLEKISVVLSGDENTGKYLHTTKSFTVEGANLLEHGWEIKVIDQNIKDFVSAHILISDHANHALAAGLNLHSALGNVSESGKSDSGSEQIYALKTFLQTGIDIPEFIIMKAVNYALKVNFPKKGLKLGFLHEKPEKEEAVTPSERIINK</sequence>
<evidence type="ECO:0000313" key="1">
    <source>
        <dbReference type="EMBL" id="MDR6844525.1"/>
    </source>
</evidence>
<gene>
    <name evidence="1" type="ORF">J2W95_001216</name>
</gene>
<accession>A0ABU1S0G4</accession>
<reference evidence="1 2" key="1">
    <citation type="submission" date="2023-07" db="EMBL/GenBank/DDBJ databases">
        <title>Sorghum-associated microbial communities from plants grown in Nebraska, USA.</title>
        <authorList>
            <person name="Schachtman D."/>
        </authorList>
    </citation>
    <scope>NUCLEOTIDE SEQUENCE [LARGE SCALE GENOMIC DNA]</scope>
    <source>
        <strain evidence="1 2">BE124</strain>
    </source>
</reference>
<keyword evidence="2" id="KW-1185">Reference proteome</keyword>
<name>A0ABU1S0G4_9FLAO</name>
<dbReference type="RefSeq" id="WP_310004972.1">
    <property type="nucleotide sequence ID" value="NZ_JAVDTX010000002.1"/>
</dbReference>
<protein>
    <submittedName>
        <fullName evidence="1">Uncharacterized protein</fullName>
    </submittedName>
</protein>
<comment type="caution">
    <text evidence="1">The sequence shown here is derived from an EMBL/GenBank/DDBJ whole genome shotgun (WGS) entry which is preliminary data.</text>
</comment>
<evidence type="ECO:0000313" key="2">
    <source>
        <dbReference type="Proteomes" id="UP001261871"/>
    </source>
</evidence>